<feature type="region of interest" description="Disordered" evidence="1">
    <location>
        <begin position="369"/>
        <end position="405"/>
    </location>
</feature>
<dbReference type="InterPro" id="IPR036689">
    <property type="entry name" value="ESAT-6-like_sf"/>
</dbReference>
<feature type="domain" description="DUF6973" evidence="2">
    <location>
        <begin position="253"/>
        <end position="350"/>
    </location>
</feature>
<evidence type="ECO:0000259" key="2">
    <source>
        <dbReference type="Pfam" id="PF22322"/>
    </source>
</evidence>
<keyword evidence="4" id="KW-1185">Reference proteome</keyword>
<dbReference type="EMBL" id="SGWQ01000004">
    <property type="protein sequence ID" value="RZS38956.1"/>
    <property type="molecule type" value="Genomic_DNA"/>
</dbReference>
<dbReference type="RefSeq" id="WP_130344559.1">
    <property type="nucleotide sequence ID" value="NZ_SGWQ01000004.1"/>
</dbReference>
<evidence type="ECO:0000313" key="4">
    <source>
        <dbReference type="Proteomes" id="UP000294257"/>
    </source>
</evidence>
<protein>
    <recommendedName>
        <fullName evidence="2">DUF6973 domain-containing protein</fullName>
    </recommendedName>
</protein>
<organism evidence="3 4">
    <name type="scientific">Herbihabitans rhizosphaerae</name>
    <dbReference type="NCBI Taxonomy" id="1872711"/>
    <lineage>
        <taxon>Bacteria</taxon>
        <taxon>Bacillati</taxon>
        <taxon>Actinomycetota</taxon>
        <taxon>Actinomycetes</taxon>
        <taxon>Pseudonocardiales</taxon>
        <taxon>Pseudonocardiaceae</taxon>
        <taxon>Herbihabitans</taxon>
    </lineage>
</organism>
<dbReference type="Proteomes" id="UP000294257">
    <property type="component" value="Unassembled WGS sequence"/>
</dbReference>
<dbReference type="SUPFAM" id="SSF140453">
    <property type="entry name" value="EsxAB dimer-like"/>
    <property type="match status" value="1"/>
</dbReference>
<dbReference type="InterPro" id="IPR054246">
    <property type="entry name" value="DUF6973"/>
</dbReference>
<dbReference type="OrthoDB" id="1187707at2"/>
<feature type="region of interest" description="Disordered" evidence="1">
    <location>
        <begin position="106"/>
        <end position="131"/>
    </location>
</feature>
<proteinExistence type="predicted"/>
<evidence type="ECO:0000256" key="1">
    <source>
        <dbReference type="SAM" id="MobiDB-lite"/>
    </source>
</evidence>
<comment type="caution">
    <text evidence="3">The sequence shown here is derived from an EMBL/GenBank/DDBJ whole genome shotgun (WGS) entry which is preliminary data.</text>
</comment>
<dbReference type="Pfam" id="PF22322">
    <property type="entry name" value="DUF6973"/>
    <property type="match status" value="1"/>
</dbReference>
<sequence>MLTFGQTRTWRPEPLDTVEKDLKSRQDHLLTLQDELLGAATTDVWHGTAHDAAAAERNRMANDMEHLVAELSAVRTAVARASDAVVPLRHAIVEAEHLASRHGFSISDDGAIHDVNPPRDVPPDQQQQVNEERNRVKAELGDRVKRILEQAQSIDLDLDKVLTKAVHNMISDGAAATLESAARAGEHQGSLHEELLAKYKVAKDPGGMVTWPNQWPTDSWPFDVKPREITATEAQMLNGLGFGELSKFGDIYDRAQAAQSQMFDALGEGDGHRDAFRHTYWSAMLANRFGHEWAERFTTAHEGTHRPDASDTTVAMDMHNNEVGRRIAAEHPGASLDELKGHVERAVRNGEMVVVNSDGQLVHSNEVLDGKTGFAKDSRTVVPPGTSPPLPSPADPPYGPHRGPR</sequence>
<feature type="compositionally biased region" description="Basic and acidic residues" evidence="1">
    <location>
        <begin position="369"/>
        <end position="379"/>
    </location>
</feature>
<feature type="compositionally biased region" description="Pro residues" evidence="1">
    <location>
        <begin position="385"/>
        <end position="399"/>
    </location>
</feature>
<gene>
    <name evidence="3" type="ORF">EV193_104167</name>
</gene>
<evidence type="ECO:0000313" key="3">
    <source>
        <dbReference type="EMBL" id="RZS38956.1"/>
    </source>
</evidence>
<reference evidence="3 4" key="1">
    <citation type="submission" date="2019-02" db="EMBL/GenBank/DDBJ databases">
        <title>Genomic Encyclopedia of Type Strains, Phase IV (KMG-IV): sequencing the most valuable type-strain genomes for metagenomic binning, comparative biology and taxonomic classification.</title>
        <authorList>
            <person name="Goeker M."/>
        </authorList>
    </citation>
    <scope>NUCLEOTIDE SEQUENCE [LARGE SCALE GENOMIC DNA]</scope>
    <source>
        <strain evidence="3 4">DSM 101727</strain>
    </source>
</reference>
<accession>A0A4Q7KRC6</accession>
<name>A0A4Q7KRC6_9PSEU</name>
<dbReference type="AlphaFoldDB" id="A0A4Q7KRC6"/>